<keyword evidence="5" id="KW-1185">Reference proteome</keyword>
<dbReference type="Pfam" id="PF04434">
    <property type="entry name" value="SWIM"/>
    <property type="match status" value="1"/>
</dbReference>
<keyword evidence="1" id="KW-0862">Zinc</keyword>
<dbReference type="AlphaFoldDB" id="A0A2A9E6C9"/>
<name>A0A2A9E6C9_9MICO</name>
<gene>
    <name evidence="4" type="ORF">ATL42_2111</name>
</gene>
<protein>
    <submittedName>
        <fullName evidence="4">SWIM zinc finger protein</fullName>
    </submittedName>
</protein>
<evidence type="ECO:0000256" key="1">
    <source>
        <dbReference type="PROSITE-ProRule" id="PRU00325"/>
    </source>
</evidence>
<feature type="region of interest" description="Disordered" evidence="2">
    <location>
        <begin position="108"/>
        <end position="130"/>
    </location>
</feature>
<evidence type="ECO:0000256" key="2">
    <source>
        <dbReference type="SAM" id="MobiDB-lite"/>
    </source>
</evidence>
<evidence type="ECO:0000313" key="4">
    <source>
        <dbReference type="EMBL" id="PFG34206.1"/>
    </source>
</evidence>
<feature type="domain" description="SWIM-type" evidence="3">
    <location>
        <begin position="47"/>
        <end position="80"/>
    </location>
</feature>
<accession>A0A2A9E6C9</accession>
<feature type="compositionally biased region" description="Low complexity" evidence="2">
    <location>
        <begin position="108"/>
        <end position="124"/>
    </location>
</feature>
<comment type="caution">
    <text evidence="4">The sequence shown here is derived from an EMBL/GenBank/DDBJ whole genome shotgun (WGS) entry which is preliminary data.</text>
</comment>
<evidence type="ECO:0000313" key="5">
    <source>
        <dbReference type="Proteomes" id="UP000225548"/>
    </source>
</evidence>
<dbReference type="Proteomes" id="UP000225548">
    <property type="component" value="Unassembled WGS sequence"/>
</dbReference>
<dbReference type="EMBL" id="PDJG01000001">
    <property type="protein sequence ID" value="PFG34206.1"/>
    <property type="molecule type" value="Genomic_DNA"/>
</dbReference>
<reference evidence="4 5" key="1">
    <citation type="submission" date="2017-10" db="EMBL/GenBank/DDBJ databases">
        <title>Sequencing the genomes of 1000 actinobacteria strains.</title>
        <authorList>
            <person name="Klenk H.-P."/>
        </authorList>
    </citation>
    <scope>NUCLEOTIDE SEQUENCE [LARGE SCALE GENOMIC DNA]</scope>
    <source>
        <strain evidence="4 5">DSM 18966</strain>
    </source>
</reference>
<dbReference type="GO" id="GO:0008270">
    <property type="term" value="F:zinc ion binding"/>
    <property type="evidence" value="ECO:0007669"/>
    <property type="project" value="UniProtKB-KW"/>
</dbReference>
<evidence type="ECO:0000259" key="3">
    <source>
        <dbReference type="PROSITE" id="PS50966"/>
    </source>
</evidence>
<proteinExistence type="predicted"/>
<dbReference type="PROSITE" id="PS50966">
    <property type="entry name" value="ZF_SWIM"/>
    <property type="match status" value="1"/>
</dbReference>
<sequence length="431" mass="44547">MLAAAPDAASVAAGRKLSGPASWTETGASASPHALWGLCAGSGKKPYQTVIDLAVLAFKCSCPSRKFPCKHSLGLLLLWSSGNVPDQDAPSAFAAEWLEAREKRAARPAAAAGAAPADPAAAARRTARRGEQVSGGVADLDLWLRDQARTGIAGADHAGYALTEPVAARLVDAQAPGLAGAVRQLSSVAASGDGWPGRLLEDLALLRLLVVAHQRLDSLPADLAATVRTRIGYPVRTEDVLAGTPVRDRWDVLALHDSTEDRLTVRRVHLRGTASGRSVLVLSFGARQQPLDASLVPGTTLDADVHLYPGSAAVRGIVGTRYAEPDMLGDAAGESIADAVARWAGAVAADPWTTEIPVVLDAVTVLPSGGGGTTGWRVVDPSGTTLPVHASSSLWVLLAVAGGHPVTVVGDLEHHTLHARSVRTVDGLVTL</sequence>
<organism evidence="4 5">
    <name type="scientific">Sanguibacter antarcticus</name>
    <dbReference type="NCBI Taxonomy" id="372484"/>
    <lineage>
        <taxon>Bacteria</taxon>
        <taxon>Bacillati</taxon>
        <taxon>Actinomycetota</taxon>
        <taxon>Actinomycetes</taxon>
        <taxon>Micrococcales</taxon>
        <taxon>Sanguibacteraceae</taxon>
        <taxon>Sanguibacter</taxon>
    </lineage>
</organism>
<dbReference type="InterPro" id="IPR007527">
    <property type="entry name" value="Znf_SWIM"/>
</dbReference>
<keyword evidence="1" id="KW-0479">Metal-binding</keyword>
<keyword evidence="1" id="KW-0863">Zinc-finger</keyword>